<dbReference type="PANTHER" id="PTHR13479">
    <property type="entry name" value="30S RIBOSOMAL PROTEIN S18"/>
    <property type="match status" value="1"/>
</dbReference>
<gene>
    <name evidence="7" type="ORF">PNOK_0362800</name>
</gene>
<organism evidence="7 8">
    <name type="scientific">Pyrrhoderma noxium</name>
    <dbReference type="NCBI Taxonomy" id="2282107"/>
    <lineage>
        <taxon>Eukaryota</taxon>
        <taxon>Fungi</taxon>
        <taxon>Dikarya</taxon>
        <taxon>Basidiomycota</taxon>
        <taxon>Agaricomycotina</taxon>
        <taxon>Agaricomycetes</taxon>
        <taxon>Hymenochaetales</taxon>
        <taxon>Hymenochaetaceae</taxon>
        <taxon>Pyrrhoderma</taxon>
    </lineage>
</organism>
<accession>A0A286UN15</accession>
<dbReference type="GO" id="GO:1990904">
    <property type="term" value="C:ribonucleoprotein complex"/>
    <property type="evidence" value="ECO:0007669"/>
    <property type="project" value="UniProtKB-KW"/>
</dbReference>
<dbReference type="OrthoDB" id="21463at2759"/>
<dbReference type="InParanoid" id="A0A286UN15"/>
<dbReference type="NCBIfam" id="TIGR00165">
    <property type="entry name" value="S18"/>
    <property type="match status" value="1"/>
</dbReference>
<comment type="similarity">
    <text evidence="1 5">Belongs to the bacterial ribosomal protein bS18 family.</text>
</comment>
<keyword evidence="8" id="KW-1185">Reference proteome</keyword>
<dbReference type="SUPFAM" id="SSF46911">
    <property type="entry name" value="Ribosomal protein S18"/>
    <property type="match status" value="1"/>
</dbReference>
<dbReference type="GO" id="GO:0006412">
    <property type="term" value="P:translation"/>
    <property type="evidence" value="ECO:0007669"/>
    <property type="project" value="InterPro"/>
</dbReference>
<evidence type="ECO:0000256" key="4">
    <source>
        <dbReference type="ARBA" id="ARBA00035264"/>
    </source>
</evidence>
<evidence type="ECO:0000313" key="7">
    <source>
        <dbReference type="EMBL" id="PAV21001.1"/>
    </source>
</evidence>
<evidence type="ECO:0000256" key="5">
    <source>
        <dbReference type="RuleBase" id="RU003910"/>
    </source>
</evidence>
<keyword evidence="3 5" id="KW-0687">Ribonucleoprotein</keyword>
<dbReference type="Gene3D" id="4.10.640.10">
    <property type="entry name" value="Ribosomal protein S18"/>
    <property type="match status" value="1"/>
</dbReference>
<dbReference type="STRING" id="2282107.A0A286UN15"/>
<reference evidence="7 8" key="1">
    <citation type="journal article" date="2017" name="Mol. Ecol.">
        <title>Comparative and population genomic landscape of Phellinus noxius: A hypervariable fungus causing root rot in trees.</title>
        <authorList>
            <person name="Chung C.L."/>
            <person name="Lee T.J."/>
            <person name="Akiba M."/>
            <person name="Lee H.H."/>
            <person name="Kuo T.H."/>
            <person name="Liu D."/>
            <person name="Ke H.M."/>
            <person name="Yokoi T."/>
            <person name="Roa M.B."/>
            <person name="Lu M.J."/>
            <person name="Chang Y.Y."/>
            <person name="Ann P.J."/>
            <person name="Tsai J.N."/>
            <person name="Chen C.Y."/>
            <person name="Tzean S.S."/>
            <person name="Ota Y."/>
            <person name="Hattori T."/>
            <person name="Sahashi N."/>
            <person name="Liou R.F."/>
            <person name="Kikuchi T."/>
            <person name="Tsai I.J."/>
        </authorList>
    </citation>
    <scope>NUCLEOTIDE SEQUENCE [LARGE SCALE GENOMIC DNA]</scope>
    <source>
        <strain evidence="7 8">FFPRI411160</strain>
    </source>
</reference>
<dbReference type="AlphaFoldDB" id="A0A286UN15"/>
<feature type="region of interest" description="Disordered" evidence="6">
    <location>
        <begin position="25"/>
        <end position="54"/>
    </location>
</feature>
<sequence length="203" mass="22719">MATKVTALARPFRRGIHSTACSRIASSSAPRYNSQNSDPDLTQSLQRDPASQSALQTTGKLTNILDSIVENSTQKDFGKRVDVFFEQGPLPPAKLNRANCQRIQNFRRPSIGPGREARQSDIFLQLGIDPRREVDNVPLLSSYVSRLGKIQPRTITGLTQRSQRLLGKAIKRAKHMGILPILGNLTTNSRIDDKKQRKMREED</sequence>
<dbReference type="Pfam" id="PF01084">
    <property type="entry name" value="Ribosomal_S18"/>
    <property type="match status" value="1"/>
</dbReference>
<name>A0A286UN15_9AGAM</name>
<dbReference type="InterPro" id="IPR036870">
    <property type="entry name" value="Ribosomal_bS18_sf"/>
</dbReference>
<comment type="caution">
    <text evidence="7">The sequence shown here is derived from an EMBL/GenBank/DDBJ whole genome shotgun (WGS) entry which is preliminary data.</text>
</comment>
<protein>
    <recommendedName>
        <fullName evidence="4">Small ribosomal subunit protein bS18m</fullName>
    </recommendedName>
</protein>
<dbReference type="GO" id="GO:0070181">
    <property type="term" value="F:small ribosomal subunit rRNA binding"/>
    <property type="evidence" value="ECO:0007669"/>
    <property type="project" value="TreeGrafter"/>
</dbReference>
<evidence type="ECO:0000256" key="3">
    <source>
        <dbReference type="ARBA" id="ARBA00023274"/>
    </source>
</evidence>
<evidence type="ECO:0000256" key="2">
    <source>
        <dbReference type="ARBA" id="ARBA00022980"/>
    </source>
</evidence>
<dbReference type="GO" id="GO:0005840">
    <property type="term" value="C:ribosome"/>
    <property type="evidence" value="ECO:0007669"/>
    <property type="project" value="UniProtKB-KW"/>
</dbReference>
<evidence type="ECO:0000256" key="1">
    <source>
        <dbReference type="ARBA" id="ARBA00005589"/>
    </source>
</evidence>
<dbReference type="Proteomes" id="UP000217199">
    <property type="component" value="Unassembled WGS sequence"/>
</dbReference>
<dbReference type="GO" id="GO:0003735">
    <property type="term" value="F:structural constituent of ribosome"/>
    <property type="evidence" value="ECO:0007669"/>
    <property type="project" value="InterPro"/>
</dbReference>
<dbReference type="PRINTS" id="PR00974">
    <property type="entry name" value="RIBOSOMALS18"/>
</dbReference>
<dbReference type="EMBL" id="NBII01000003">
    <property type="protein sequence ID" value="PAV21001.1"/>
    <property type="molecule type" value="Genomic_DNA"/>
</dbReference>
<proteinExistence type="inferred from homology"/>
<evidence type="ECO:0000313" key="8">
    <source>
        <dbReference type="Proteomes" id="UP000217199"/>
    </source>
</evidence>
<keyword evidence="2 5" id="KW-0689">Ribosomal protein</keyword>
<evidence type="ECO:0000256" key="6">
    <source>
        <dbReference type="SAM" id="MobiDB-lite"/>
    </source>
</evidence>
<dbReference type="InterPro" id="IPR001648">
    <property type="entry name" value="Ribosomal_bS18"/>
</dbReference>
<dbReference type="PANTHER" id="PTHR13479:SF40">
    <property type="entry name" value="SMALL RIBOSOMAL SUBUNIT PROTEIN BS18M"/>
    <property type="match status" value="1"/>
</dbReference>